<organism evidence="2 3">
    <name type="scientific">Phytophthora cactorum</name>
    <dbReference type="NCBI Taxonomy" id="29920"/>
    <lineage>
        <taxon>Eukaryota</taxon>
        <taxon>Sar</taxon>
        <taxon>Stramenopiles</taxon>
        <taxon>Oomycota</taxon>
        <taxon>Peronosporomycetes</taxon>
        <taxon>Peronosporales</taxon>
        <taxon>Peronosporaceae</taxon>
        <taxon>Phytophthora</taxon>
    </lineage>
</organism>
<dbReference type="AlphaFoldDB" id="A0A8T1U9S3"/>
<evidence type="ECO:0000313" key="2">
    <source>
        <dbReference type="EMBL" id="KAG6955065.1"/>
    </source>
</evidence>
<proteinExistence type="predicted"/>
<protein>
    <submittedName>
        <fullName evidence="2">Uncharacterized protein</fullName>
    </submittedName>
</protein>
<accession>A0A8T1U9S3</accession>
<feature type="region of interest" description="Disordered" evidence="1">
    <location>
        <begin position="38"/>
        <end position="83"/>
    </location>
</feature>
<dbReference type="Proteomes" id="UP000688947">
    <property type="component" value="Unassembled WGS sequence"/>
</dbReference>
<reference evidence="2" key="1">
    <citation type="submission" date="2021-01" db="EMBL/GenBank/DDBJ databases">
        <title>Phytophthora aleatoria, a newly-described species from Pinus radiata is distinct from Phytophthora cactorum isolates based on comparative genomics.</title>
        <authorList>
            <person name="Mcdougal R."/>
            <person name="Panda P."/>
            <person name="Williams N."/>
            <person name="Studholme D.J."/>
        </authorList>
    </citation>
    <scope>NUCLEOTIDE SEQUENCE</scope>
    <source>
        <strain evidence="2">NZFS 3830</strain>
    </source>
</reference>
<dbReference type="EMBL" id="JAENGZ010000701">
    <property type="protein sequence ID" value="KAG6955065.1"/>
    <property type="molecule type" value="Genomic_DNA"/>
</dbReference>
<comment type="caution">
    <text evidence="2">The sequence shown here is derived from an EMBL/GenBank/DDBJ whole genome shotgun (WGS) entry which is preliminary data.</text>
</comment>
<feature type="compositionally biased region" description="Basic and acidic residues" evidence="1">
    <location>
        <begin position="51"/>
        <end position="67"/>
    </location>
</feature>
<name>A0A8T1U9S3_9STRA</name>
<sequence>MLTILQSLPKTSTLVCKPLDVGVVGQFKANLKELWMLEPPSPPAPKKWRKKAQEDRQAKTLGDHQASDKGVGIYRARDNHERF</sequence>
<evidence type="ECO:0000313" key="3">
    <source>
        <dbReference type="Proteomes" id="UP000688947"/>
    </source>
</evidence>
<gene>
    <name evidence="2" type="ORF">JG687_00011433</name>
</gene>
<evidence type="ECO:0000256" key="1">
    <source>
        <dbReference type="SAM" id="MobiDB-lite"/>
    </source>
</evidence>
<dbReference type="OrthoDB" id="97987at2759"/>